<dbReference type="STRING" id="1434072.SAMN05216210_2697"/>
<evidence type="ECO:0000256" key="2">
    <source>
        <dbReference type="PROSITE-ProRule" id="PRU00703"/>
    </source>
</evidence>
<gene>
    <name evidence="4" type="ORF">SAMN05216210_2697</name>
</gene>
<dbReference type="SMART" id="SM00116">
    <property type="entry name" value="CBS"/>
    <property type="match status" value="2"/>
</dbReference>
<proteinExistence type="predicted"/>
<name>A0A1H2H124_9GAMM</name>
<evidence type="ECO:0000256" key="1">
    <source>
        <dbReference type="ARBA" id="ARBA00023122"/>
    </source>
</evidence>
<dbReference type="InterPro" id="IPR000644">
    <property type="entry name" value="CBS_dom"/>
</dbReference>
<feature type="domain" description="CBS" evidence="3">
    <location>
        <begin position="74"/>
        <end position="131"/>
    </location>
</feature>
<dbReference type="OrthoDB" id="9771532at2"/>
<dbReference type="RefSeq" id="WP_092387713.1">
    <property type="nucleotide sequence ID" value="NZ_LT629787.1"/>
</dbReference>
<dbReference type="InterPro" id="IPR051257">
    <property type="entry name" value="Diverse_CBS-Domain"/>
</dbReference>
<dbReference type="AlphaFoldDB" id="A0A1H2H124"/>
<dbReference type="PANTHER" id="PTHR43080:SF2">
    <property type="entry name" value="CBS DOMAIN-CONTAINING PROTEIN"/>
    <property type="match status" value="1"/>
</dbReference>
<keyword evidence="1 2" id="KW-0129">CBS domain</keyword>
<feature type="domain" description="CBS" evidence="3">
    <location>
        <begin position="7"/>
        <end position="65"/>
    </location>
</feature>
<dbReference type="PROSITE" id="PS51371">
    <property type="entry name" value="CBS"/>
    <property type="match status" value="2"/>
</dbReference>
<reference evidence="5" key="1">
    <citation type="submission" date="2016-10" db="EMBL/GenBank/DDBJ databases">
        <authorList>
            <person name="Varghese N."/>
            <person name="Submissions S."/>
        </authorList>
    </citation>
    <scope>NUCLEOTIDE SEQUENCE [LARGE SCALE GENOMIC DNA]</scope>
    <source>
        <strain evidence="5">CECT 8338</strain>
    </source>
</reference>
<dbReference type="Pfam" id="PF00571">
    <property type="entry name" value="CBS"/>
    <property type="match status" value="2"/>
</dbReference>
<dbReference type="PANTHER" id="PTHR43080">
    <property type="entry name" value="CBS DOMAIN-CONTAINING PROTEIN CBSX3, MITOCHONDRIAL"/>
    <property type="match status" value="1"/>
</dbReference>
<dbReference type="Proteomes" id="UP000243924">
    <property type="component" value="Chromosome I"/>
</dbReference>
<keyword evidence="5" id="KW-1185">Reference proteome</keyword>
<protein>
    <submittedName>
        <fullName evidence="4">CBS domain-containing protein</fullName>
    </submittedName>
</protein>
<dbReference type="SUPFAM" id="SSF54631">
    <property type="entry name" value="CBS-domain pair"/>
    <property type="match status" value="1"/>
</dbReference>
<dbReference type="EMBL" id="LT629787">
    <property type="protein sequence ID" value="SDU25550.1"/>
    <property type="molecule type" value="Genomic_DNA"/>
</dbReference>
<dbReference type="InterPro" id="IPR046342">
    <property type="entry name" value="CBS_dom_sf"/>
</dbReference>
<evidence type="ECO:0000259" key="3">
    <source>
        <dbReference type="PROSITE" id="PS51371"/>
    </source>
</evidence>
<evidence type="ECO:0000313" key="4">
    <source>
        <dbReference type="EMBL" id="SDU25550.1"/>
    </source>
</evidence>
<sequence>MLVKDIMKPQVVTIAARATVREAMTAMRKQGIKSLVVEKGNEHDAYGLITYNDILKTIVAEEGDIDLLNVYDICAKPALIVSRELEVKHVARLMVNMNIHRIVVTNANELAGLITMNDIVSAILELADGEE</sequence>
<organism evidence="4 5">
    <name type="scientific">Halopseudomonas salegens</name>
    <dbReference type="NCBI Taxonomy" id="1434072"/>
    <lineage>
        <taxon>Bacteria</taxon>
        <taxon>Pseudomonadati</taxon>
        <taxon>Pseudomonadota</taxon>
        <taxon>Gammaproteobacteria</taxon>
        <taxon>Pseudomonadales</taxon>
        <taxon>Pseudomonadaceae</taxon>
        <taxon>Halopseudomonas</taxon>
    </lineage>
</organism>
<evidence type="ECO:0000313" key="5">
    <source>
        <dbReference type="Proteomes" id="UP000243924"/>
    </source>
</evidence>
<accession>A0A1H2H124</accession>
<dbReference type="Gene3D" id="3.10.580.10">
    <property type="entry name" value="CBS-domain"/>
    <property type="match status" value="1"/>
</dbReference>